<keyword evidence="1" id="KW-0560">Oxidoreductase</keyword>
<evidence type="ECO:0000256" key="1">
    <source>
        <dbReference type="ARBA" id="ARBA00023002"/>
    </source>
</evidence>
<dbReference type="InterPro" id="IPR036188">
    <property type="entry name" value="FAD/NAD-bd_sf"/>
</dbReference>
<name>A0ABP5RVJ3_9ACTN</name>
<dbReference type="SUPFAM" id="SSF51905">
    <property type="entry name" value="FAD/NAD(P)-binding domain"/>
    <property type="match status" value="1"/>
</dbReference>
<dbReference type="Proteomes" id="UP001500305">
    <property type="component" value="Unassembled WGS sequence"/>
</dbReference>
<evidence type="ECO:0000313" key="6">
    <source>
        <dbReference type="Proteomes" id="UP001500305"/>
    </source>
</evidence>
<feature type="compositionally biased region" description="Polar residues" evidence="3">
    <location>
        <begin position="68"/>
        <end position="79"/>
    </location>
</feature>
<sequence length="121" mass="12779">MYRSGRVQRCPGVLIGDAAHAASPATGQGASMALEDAVVLAKALRDADTTASALDCYELHRRPRVEQNITVSAQLTASRTRPPGSSGPQAQDSARPASRVDDELIRLLDWDTPLPGSGRDA</sequence>
<dbReference type="PANTHER" id="PTHR13789">
    <property type="entry name" value="MONOOXYGENASE"/>
    <property type="match status" value="1"/>
</dbReference>
<evidence type="ECO:0000256" key="2">
    <source>
        <dbReference type="ARBA" id="ARBA00023033"/>
    </source>
</evidence>
<protein>
    <recommendedName>
        <fullName evidence="4">FAD-binding domain-containing protein</fullName>
    </recommendedName>
</protein>
<dbReference type="Pfam" id="PF01494">
    <property type="entry name" value="FAD_binding_3"/>
    <property type="match status" value="1"/>
</dbReference>
<keyword evidence="2" id="KW-0503">Monooxygenase</keyword>
<keyword evidence="6" id="KW-1185">Reference proteome</keyword>
<evidence type="ECO:0000259" key="4">
    <source>
        <dbReference type="Pfam" id="PF01494"/>
    </source>
</evidence>
<dbReference type="EMBL" id="BAAATR010000057">
    <property type="protein sequence ID" value="GAA2277245.1"/>
    <property type="molecule type" value="Genomic_DNA"/>
</dbReference>
<evidence type="ECO:0000313" key="5">
    <source>
        <dbReference type="EMBL" id="GAA2277245.1"/>
    </source>
</evidence>
<dbReference type="PANTHER" id="PTHR13789:SF309">
    <property type="entry name" value="PUTATIVE (AFU_ORTHOLOGUE AFUA_6G14510)-RELATED"/>
    <property type="match status" value="1"/>
</dbReference>
<feature type="compositionally biased region" description="Basic and acidic residues" evidence="3">
    <location>
        <begin position="98"/>
        <end position="109"/>
    </location>
</feature>
<dbReference type="InterPro" id="IPR002938">
    <property type="entry name" value="FAD-bd"/>
</dbReference>
<feature type="domain" description="FAD-binding" evidence="4">
    <location>
        <begin position="2"/>
        <end position="70"/>
    </location>
</feature>
<proteinExistence type="predicted"/>
<comment type="caution">
    <text evidence="5">The sequence shown here is derived from an EMBL/GenBank/DDBJ whole genome shotgun (WGS) entry which is preliminary data.</text>
</comment>
<gene>
    <name evidence="5" type="ORF">GCM10010430_73890</name>
</gene>
<dbReference type="RefSeq" id="WP_344640957.1">
    <property type="nucleotide sequence ID" value="NZ_BAAATR010000057.1"/>
</dbReference>
<feature type="region of interest" description="Disordered" evidence="3">
    <location>
        <begin position="68"/>
        <end position="121"/>
    </location>
</feature>
<dbReference type="InterPro" id="IPR050493">
    <property type="entry name" value="FAD-dep_Monooxygenase_BioMet"/>
</dbReference>
<evidence type="ECO:0000256" key="3">
    <source>
        <dbReference type="SAM" id="MobiDB-lite"/>
    </source>
</evidence>
<organism evidence="5 6">
    <name type="scientific">Kitasatospora cystarginea</name>
    <dbReference type="NCBI Taxonomy" id="58350"/>
    <lineage>
        <taxon>Bacteria</taxon>
        <taxon>Bacillati</taxon>
        <taxon>Actinomycetota</taxon>
        <taxon>Actinomycetes</taxon>
        <taxon>Kitasatosporales</taxon>
        <taxon>Streptomycetaceae</taxon>
        <taxon>Kitasatospora</taxon>
    </lineage>
</organism>
<accession>A0ABP5RVJ3</accession>
<reference evidence="6" key="1">
    <citation type="journal article" date="2019" name="Int. J. Syst. Evol. Microbiol.">
        <title>The Global Catalogue of Microorganisms (GCM) 10K type strain sequencing project: providing services to taxonomists for standard genome sequencing and annotation.</title>
        <authorList>
            <consortium name="The Broad Institute Genomics Platform"/>
            <consortium name="The Broad Institute Genome Sequencing Center for Infectious Disease"/>
            <person name="Wu L."/>
            <person name="Ma J."/>
        </authorList>
    </citation>
    <scope>NUCLEOTIDE SEQUENCE [LARGE SCALE GENOMIC DNA]</scope>
    <source>
        <strain evidence="6">JCM 7356</strain>
    </source>
</reference>
<dbReference type="Gene3D" id="3.50.50.60">
    <property type="entry name" value="FAD/NAD(P)-binding domain"/>
    <property type="match status" value="1"/>
</dbReference>